<reference evidence="4 5" key="1">
    <citation type="submission" date="2018-03" db="EMBL/GenBank/DDBJ databases">
        <title>Genome sequencing of Simplicispira sp.</title>
        <authorList>
            <person name="Kim S.-J."/>
            <person name="Heo J."/>
            <person name="Kwon S.-W."/>
        </authorList>
    </citation>
    <scope>NUCLEOTIDE SEQUENCE [LARGE SCALE GENOMIC DNA]</scope>
    <source>
        <strain evidence="4 5">SC1-8</strain>
    </source>
</reference>
<evidence type="ECO:0000313" key="4">
    <source>
        <dbReference type="EMBL" id="AVO42339.1"/>
    </source>
</evidence>
<name>A0A2S0N2F8_9BURK</name>
<dbReference type="AlphaFoldDB" id="A0A2S0N2F8"/>
<organism evidence="4 5">
    <name type="scientific">Simplicispira suum</name>
    <dbReference type="NCBI Taxonomy" id="2109915"/>
    <lineage>
        <taxon>Bacteria</taxon>
        <taxon>Pseudomonadati</taxon>
        <taxon>Pseudomonadota</taxon>
        <taxon>Betaproteobacteria</taxon>
        <taxon>Burkholderiales</taxon>
        <taxon>Comamonadaceae</taxon>
        <taxon>Simplicispira</taxon>
    </lineage>
</organism>
<feature type="signal peptide" evidence="2">
    <location>
        <begin position="1"/>
        <end position="21"/>
    </location>
</feature>
<feature type="compositionally biased region" description="Basic and acidic residues" evidence="1">
    <location>
        <begin position="83"/>
        <end position="109"/>
    </location>
</feature>
<proteinExistence type="predicted"/>
<keyword evidence="5" id="KW-1185">Reference proteome</keyword>
<feature type="chain" id="PRO_5015621746" evidence="2">
    <location>
        <begin position="22"/>
        <end position="172"/>
    </location>
</feature>
<dbReference type="InterPro" id="IPR025392">
    <property type="entry name" value="DUF4124"/>
</dbReference>
<dbReference type="OrthoDB" id="9181422at2"/>
<evidence type="ECO:0000259" key="3">
    <source>
        <dbReference type="Pfam" id="PF13511"/>
    </source>
</evidence>
<dbReference type="KEGG" id="simp:C6571_14485"/>
<feature type="region of interest" description="Disordered" evidence="1">
    <location>
        <begin position="36"/>
        <end position="109"/>
    </location>
</feature>
<evidence type="ECO:0000256" key="2">
    <source>
        <dbReference type="SAM" id="SignalP"/>
    </source>
</evidence>
<evidence type="ECO:0000256" key="1">
    <source>
        <dbReference type="SAM" id="MobiDB-lite"/>
    </source>
</evidence>
<feature type="domain" description="DUF4124" evidence="3">
    <location>
        <begin position="10"/>
        <end position="75"/>
    </location>
</feature>
<dbReference type="Pfam" id="PF13511">
    <property type="entry name" value="DUF4124"/>
    <property type="match status" value="1"/>
</dbReference>
<gene>
    <name evidence="4" type="ORF">C6571_14485</name>
</gene>
<evidence type="ECO:0000313" key="5">
    <source>
        <dbReference type="Proteomes" id="UP000239326"/>
    </source>
</evidence>
<dbReference type="Proteomes" id="UP000239326">
    <property type="component" value="Chromosome"/>
</dbReference>
<sequence>MKLYKLCLVAFACAWSAGAMAQWQWIDKDGRKVFSDRPPPLEIPEKDILRQPHQRIAPVAPVADTQSAPSPAPKPAAASSAKGTDKLLEERKAKAEAEAEAAKAAKDKAAQQKLAADRAENCTRAKQAKASLDSGQLMKHTNAKGEQVFMDDASRAVERKRAQSVIDSDCKP</sequence>
<accession>A0A2S0N2F8</accession>
<protein>
    <submittedName>
        <fullName evidence="4">DUF4124 domain-containing protein</fullName>
    </submittedName>
</protein>
<dbReference type="RefSeq" id="WP_106447316.1">
    <property type="nucleotide sequence ID" value="NZ_CP027669.1"/>
</dbReference>
<dbReference type="EMBL" id="CP027669">
    <property type="protein sequence ID" value="AVO42339.1"/>
    <property type="molecule type" value="Genomic_DNA"/>
</dbReference>
<keyword evidence="2" id="KW-0732">Signal</keyword>